<keyword evidence="1 3" id="KW-0378">Hydrolase</keyword>
<dbReference type="PANTHER" id="PTHR31793:SF37">
    <property type="entry name" value="ACYL-COA THIOESTER HYDROLASE YBGC"/>
    <property type="match status" value="1"/>
</dbReference>
<dbReference type="AlphaFoldDB" id="A0AAU7JRY4"/>
<dbReference type="InterPro" id="IPR029069">
    <property type="entry name" value="HotDog_dom_sf"/>
</dbReference>
<dbReference type="GO" id="GO:0047617">
    <property type="term" value="F:fatty acyl-CoA hydrolase activity"/>
    <property type="evidence" value="ECO:0007669"/>
    <property type="project" value="TreeGrafter"/>
</dbReference>
<dbReference type="PANTHER" id="PTHR31793">
    <property type="entry name" value="4-HYDROXYBENZOYL-COA THIOESTERASE FAMILY MEMBER"/>
    <property type="match status" value="1"/>
</dbReference>
<proteinExistence type="predicted"/>
<dbReference type="EMBL" id="CP157483">
    <property type="protein sequence ID" value="XBO43058.1"/>
    <property type="molecule type" value="Genomic_DNA"/>
</dbReference>
<gene>
    <name evidence="3" type="ORF">ABEG17_16025</name>
</gene>
<evidence type="ECO:0000259" key="2">
    <source>
        <dbReference type="Pfam" id="PF03061"/>
    </source>
</evidence>
<reference evidence="3" key="1">
    <citation type="submission" date="2024-05" db="EMBL/GenBank/DDBJ databases">
        <authorList>
            <person name="Kim S."/>
            <person name="Heo J."/>
            <person name="Choi H."/>
            <person name="Choi Y."/>
            <person name="Kwon S.-W."/>
            <person name="Kim Y."/>
        </authorList>
    </citation>
    <scope>NUCLEOTIDE SEQUENCE</scope>
    <source>
        <strain evidence="3">KACC 23699</strain>
    </source>
</reference>
<name>A0AAU7JRY4_9MICO</name>
<feature type="domain" description="Thioesterase" evidence="2">
    <location>
        <begin position="29"/>
        <end position="113"/>
    </location>
</feature>
<organism evidence="3">
    <name type="scientific">Pedococcus sp. KACC 23699</name>
    <dbReference type="NCBI Taxonomy" id="3149228"/>
    <lineage>
        <taxon>Bacteria</taxon>
        <taxon>Bacillati</taxon>
        <taxon>Actinomycetota</taxon>
        <taxon>Actinomycetes</taxon>
        <taxon>Micrococcales</taxon>
        <taxon>Intrasporangiaceae</taxon>
        <taxon>Pedococcus</taxon>
    </lineage>
</organism>
<dbReference type="InterPro" id="IPR050563">
    <property type="entry name" value="4-hydroxybenzoyl-CoA_TE"/>
</dbReference>
<dbReference type="RefSeq" id="WP_406830485.1">
    <property type="nucleotide sequence ID" value="NZ_CP157483.1"/>
</dbReference>
<accession>A0AAU7JRY4</accession>
<dbReference type="Gene3D" id="3.10.129.10">
    <property type="entry name" value="Hotdog Thioesterase"/>
    <property type="match status" value="1"/>
</dbReference>
<dbReference type="SUPFAM" id="SSF54637">
    <property type="entry name" value="Thioesterase/thiol ester dehydrase-isomerase"/>
    <property type="match status" value="1"/>
</dbReference>
<dbReference type="Pfam" id="PF03061">
    <property type="entry name" value="4HBT"/>
    <property type="match status" value="1"/>
</dbReference>
<dbReference type="InterPro" id="IPR006683">
    <property type="entry name" value="Thioestr_dom"/>
</dbReference>
<sequence length="148" mass="16643">MSTQPDHKPSPAPFTHHVEVHFYEVDQVGVVFNAWYLAWCDDARLAYLASRGYGLEDAREADALPLVRHADIEWLASLAAGDRADIVVRPVRVGTTSFTLRHEIHRHSDNLLCAVLTITYVAAGLAERTKRQLPLSLRTALDEDRVRT</sequence>
<dbReference type="EC" id="3.1.2.-" evidence="3"/>
<dbReference type="CDD" id="cd00586">
    <property type="entry name" value="4HBT"/>
    <property type="match status" value="1"/>
</dbReference>
<evidence type="ECO:0000313" key="3">
    <source>
        <dbReference type="EMBL" id="XBO43058.1"/>
    </source>
</evidence>
<evidence type="ECO:0000256" key="1">
    <source>
        <dbReference type="ARBA" id="ARBA00022801"/>
    </source>
</evidence>
<protein>
    <submittedName>
        <fullName evidence="3">Thioesterase family protein</fullName>
        <ecNumber evidence="3">3.1.2.-</ecNumber>
    </submittedName>
</protein>